<gene>
    <name evidence="2" type="ORF">DPMN_176157</name>
</gene>
<feature type="region of interest" description="Disordered" evidence="1">
    <location>
        <begin position="145"/>
        <end position="181"/>
    </location>
</feature>
<evidence type="ECO:0000256" key="1">
    <source>
        <dbReference type="SAM" id="MobiDB-lite"/>
    </source>
</evidence>
<proteinExistence type="predicted"/>
<dbReference type="EMBL" id="JAIWYP010000009">
    <property type="protein sequence ID" value="KAH3774764.1"/>
    <property type="molecule type" value="Genomic_DNA"/>
</dbReference>
<keyword evidence="3" id="KW-1185">Reference proteome</keyword>
<name>A0A9D4E9E5_DREPO</name>
<feature type="compositionally biased region" description="Basic and acidic residues" evidence="1">
    <location>
        <begin position="145"/>
        <end position="154"/>
    </location>
</feature>
<sequence length="240" mass="26612">AYRAHPDRLALDFSASNIYYTAVNTSQLPTGFTGIGVVSPNDLIDSNSGNYDVFPDDNNEDNSGYYDVLPNDNNDDNTDHYDVLPDDVHDDCIVIYAVVPLDHTEREATPMYTSPQITDDYLHTGLPESSYMITASFKDNFEAETHYPGDKQEKNGSGGNTDFEFLENDTQREKNKESGIKDGDGRVEIGICVDSDSDRKIKPGSVALLAEESELRFNKTDAAIFCTENLVKGDLTKLPE</sequence>
<dbReference type="AlphaFoldDB" id="A0A9D4E9E5"/>
<reference evidence="2" key="2">
    <citation type="submission" date="2020-11" db="EMBL/GenBank/DDBJ databases">
        <authorList>
            <person name="McCartney M.A."/>
            <person name="Auch B."/>
            <person name="Kono T."/>
            <person name="Mallez S."/>
            <person name="Becker A."/>
            <person name="Gohl D.M."/>
            <person name="Silverstein K.A.T."/>
            <person name="Koren S."/>
            <person name="Bechman K.B."/>
            <person name="Herman A."/>
            <person name="Abrahante J.E."/>
            <person name="Garbe J."/>
        </authorList>
    </citation>
    <scope>NUCLEOTIDE SEQUENCE</scope>
    <source>
        <strain evidence="2">Duluth1</strain>
        <tissue evidence="2">Whole animal</tissue>
    </source>
</reference>
<comment type="caution">
    <text evidence="2">The sequence shown here is derived from an EMBL/GenBank/DDBJ whole genome shotgun (WGS) entry which is preliminary data.</text>
</comment>
<organism evidence="2 3">
    <name type="scientific">Dreissena polymorpha</name>
    <name type="common">Zebra mussel</name>
    <name type="synonym">Mytilus polymorpha</name>
    <dbReference type="NCBI Taxonomy" id="45954"/>
    <lineage>
        <taxon>Eukaryota</taxon>
        <taxon>Metazoa</taxon>
        <taxon>Spiralia</taxon>
        <taxon>Lophotrochozoa</taxon>
        <taxon>Mollusca</taxon>
        <taxon>Bivalvia</taxon>
        <taxon>Autobranchia</taxon>
        <taxon>Heteroconchia</taxon>
        <taxon>Euheterodonta</taxon>
        <taxon>Imparidentia</taxon>
        <taxon>Neoheterodontei</taxon>
        <taxon>Myida</taxon>
        <taxon>Dreissenoidea</taxon>
        <taxon>Dreissenidae</taxon>
        <taxon>Dreissena</taxon>
    </lineage>
</organism>
<evidence type="ECO:0000313" key="2">
    <source>
        <dbReference type="EMBL" id="KAH3774764.1"/>
    </source>
</evidence>
<reference evidence="2" key="1">
    <citation type="journal article" date="2019" name="bioRxiv">
        <title>The Genome of the Zebra Mussel, Dreissena polymorpha: A Resource for Invasive Species Research.</title>
        <authorList>
            <person name="McCartney M.A."/>
            <person name="Auch B."/>
            <person name="Kono T."/>
            <person name="Mallez S."/>
            <person name="Zhang Y."/>
            <person name="Obille A."/>
            <person name="Becker A."/>
            <person name="Abrahante J.E."/>
            <person name="Garbe J."/>
            <person name="Badalamenti J.P."/>
            <person name="Herman A."/>
            <person name="Mangelson H."/>
            <person name="Liachko I."/>
            <person name="Sullivan S."/>
            <person name="Sone E.D."/>
            <person name="Koren S."/>
            <person name="Silverstein K.A.T."/>
            <person name="Beckman K.B."/>
            <person name="Gohl D.M."/>
        </authorList>
    </citation>
    <scope>NUCLEOTIDE SEQUENCE</scope>
    <source>
        <strain evidence="2">Duluth1</strain>
        <tissue evidence="2">Whole animal</tissue>
    </source>
</reference>
<dbReference type="Proteomes" id="UP000828390">
    <property type="component" value="Unassembled WGS sequence"/>
</dbReference>
<feature type="non-terminal residue" evidence="2">
    <location>
        <position position="240"/>
    </location>
</feature>
<evidence type="ECO:0000313" key="3">
    <source>
        <dbReference type="Proteomes" id="UP000828390"/>
    </source>
</evidence>
<accession>A0A9D4E9E5</accession>
<feature type="compositionally biased region" description="Basic and acidic residues" evidence="1">
    <location>
        <begin position="169"/>
        <end position="181"/>
    </location>
</feature>
<feature type="non-terminal residue" evidence="2">
    <location>
        <position position="1"/>
    </location>
</feature>
<protein>
    <submittedName>
        <fullName evidence="2">Uncharacterized protein</fullName>
    </submittedName>
</protein>